<protein>
    <submittedName>
        <fullName evidence="2">Uncharacterized protein</fullName>
    </submittedName>
</protein>
<dbReference type="EMBL" id="CM003377">
    <property type="protein sequence ID" value="KOM47913.1"/>
    <property type="molecule type" value="Genomic_DNA"/>
</dbReference>
<accession>A0A0L9UYQ2</accession>
<name>A0A0L9UYQ2_PHAAN</name>
<dbReference type="Proteomes" id="UP000053144">
    <property type="component" value="Chromosome 7"/>
</dbReference>
<dbReference type="AlphaFoldDB" id="A0A0L9UYQ2"/>
<evidence type="ECO:0000313" key="3">
    <source>
        <dbReference type="Proteomes" id="UP000053144"/>
    </source>
</evidence>
<reference evidence="3" key="1">
    <citation type="journal article" date="2015" name="Proc. Natl. Acad. Sci. U.S.A.">
        <title>Genome sequencing of adzuki bean (Vigna angularis) provides insight into high starch and low fat accumulation and domestication.</title>
        <authorList>
            <person name="Yang K."/>
            <person name="Tian Z."/>
            <person name="Chen C."/>
            <person name="Luo L."/>
            <person name="Zhao B."/>
            <person name="Wang Z."/>
            <person name="Yu L."/>
            <person name="Li Y."/>
            <person name="Sun Y."/>
            <person name="Li W."/>
            <person name="Chen Y."/>
            <person name="Li Y."/>
            <person name="Zhang Y."/>
            <person name="Ai D."/>
            <person name="Zhao J."/>
            <person name="Shang C."/>
            <person name="Ma Y."/>
            <person name="Wu B."/>
            <person name="Wang M."/>
            <person name="Gao L."/>
            <person name="Sun D."/>
            <person name="Zhang P."/>
            <person name="Guo F."/>
            <person name="Wang W."/>
            <person name="Li Y."/>
            <person name="Wang J."/>
            <person name="Varshney R.K."/>
            <person name="Wang J."/>
            <person name="Ling H.Q."/>
            <person name="Wan P."/>
        </authorList>
    </citation>
    <scope>NUCLEOTIDE SEQUENCE</scope>
    <source>
        <strain evidence="3">cv. Jingnong 6</strain>
    </source>
</reference>
<evidence type="ECO:0000256" key="1">
    <source>
        <dbReference type="SAM" id="MobiDB-lite"/>
    </source>
</evidence>
<sequence>MKNVLLGGGCSKLDACSLQSVTPILSSHAPGISASNRPILDCGGGVSVRGVSRCGGGLCWNVGWQETAVVGCAGTFKVVVVIGAGGGASSQVRMSILQQSFLHPLTHRPRTTAYHHLHTTATGTPTPPHHQRLSDGTKRISKRMWEESERRMWEERELTEVGHPSKANGCPTSVLAFRGHCSARQSRKHQRKRKTNLDAADPLLHPDERPPPPNGYSTNGPPENEKERKGLLKMKKKEREEEK</sequence>
<gene>
    <name evidence="2" type="ORF">LR48_Vigan07g161700</name>
</gene>
<proteinExistence type="predicted"/>
<feature type="region of interest" description="Disordered" evidence="1">
    <location>
        <begin position="119"/>
        <end position="139"/>
    </location>
</feature>
<organism evidence="2 3">
    <name type="scientific">Phaseolus angularis</name>
    <name type="common">Azuki bean</name>
    <name type="synonym">Vigna angularis</name>
    <dbReference type="NCBI Taxonomy" id="3914"/>
    <lineage>
        <taxon>Eukaryota</taxon>
        <taxon>Viridiplantae</taxon>
        <taxon>Streptophyta</taxon>
        <taxon>Embryophyta</taxon>
        <taxon>Tracheophyta</taxon>
        <taxon>Spermatophyta</taxon>
        <taxon>Magnoliopsida</taxon>
        <taxon>eudicotyledons</taxon>
        <taxon>Gunneridae</taxon>
        <taxon>Pentapetalae</taxon>
        <taxon>rosids</taxon>
        <taxon>fabids</taxon>
        <taxon>Fabales</taxon>
        <taxon>Fabaceae</taxon>
        <taxon>Papilionoideae</taxon>
        <taxon>50 kb inversion clade</taxon>
        <taxon>NPAAA clade</taxon>
        <taxon>indigoferoid/millettioid clade</taxon>
        <taxon>Phaseoleae</taxon>
        <taxon>Vigna</taxon>
    </lineage>
</organism>
<feature type="compositionally biased region" description="Basic residues" evidence="1">
    <location>
        <begin position="185"/>
        <end position="194"/>
    </location>
</feature>
<dbReference type="Gramene" id="KOM47913">
    <property type="protein sequence ID" value="KOM47913"/>
    <property type="gene ID" value="LR48_Vigan07g161700"/>
</dbReference>
<evidence type="ECO:0000313" key="2">
    <source>
        <dbReference type="EMBL" id="KOM47913.1"/>
    </source>
</evidence>
<feature type="region of interest" description="Disordered" evidence="1">
    <location>
        <begin position="181"/>
        <end position="243"/>
    </location>
</feature>